<comment type="function">
    <text evidence="4">This protein is located at the 30S-50S ribosomal subunit interface and may play a role in the structure and function of the aminoacyl-tRNA binding site.</text>
</comment>
<dbReference type="Pfam" id="PF01245">
    <property type="entry name" value="Ribosomal_L19"/>
    <property type="match status" value="1"/>
</dbReference>
<organism evidence="5 6">
    <name type="scientific">Candidatus Jorgensenbacteria bacterium RIFCSPLOWO2_01_FULL_45_25b</name>
    <dbReference type="NCBI Taxonomy" id="1798471"/>
    <lineage>
        <taxon>Bacteria</taxon>
        <taxon>Candidatus Joergenseniibacteriota</taxon>
    </lineage>
</organism>
<dbReference type="PROSITE" id="PS01015">
    <property type="entry name" value="RIBOSOMAL_L19"/>
    <property type="match status" value="1"/>
</dbReference>
<dbReference type="EMBL" id="MFKK01000027">
    <property type="protein sequence ID" value="OGG40412.1"/>
    <property type="molecule type" value="Genomic_DNA"/>
</dbReference>
<dbReference type="PANTHER" id="PTHR15680:SF9">
    <property type="entry name" value="LARGE RIBOSOMAL SUBUNIT PROTEIN BL19M"/>
    <property type="match status" value="1"/>
</dbReference>
<accession>A0A1F6BUF5</accession>
<dbReference type="NCBIfam" id="TIGR01024">
    <property type="entry name" value="rplS_bact"/>
    <property type="match status" value="1"/>
</dbReference>
<proteinExistence type="inferred from homology"/>
<keyword evidence="3 4" id="KW-0687">Ribonucleoprotein</keyword>
<reference evidence="5 6" key="1">
    <citation type="journal article" date="2016" name="Nat. Commun.">
        <title>Thousands of microbial genomes shed light on interconnected biogeochemical processes in an aquifer system.</title>
        <authorList>
            <person name="Anantharaman K."/>
            <person name="Brown C.T."/>
            <person name="Hug L.A."/>
            <person name="Sharon I."/>
            <person name="Castelle C.J."/>
            <person name="Probst A.J."/>
            <person name="Thomas B.C."/>
            <person name="Singh A."/>
            <person name="Wilkins M.J."/>
            <person name="Karaoz U."/>
            <person name="Brodie E.L."/>
            <person name="Williams K.H."/>
            <person name="Hubbard S.S."/>
            <person name="Banfield J.F."/>
        </authorList>
    </citation>
    <scope>NUCLEOTIDE SEQUENCE [LARGE SCALE GENOMIC DNA]</scope>
</reference>
<dbReference type="SUPFAM" id="SSF50104">
    <property type="entry name" value="Translation proteins SH3-like domain"/>
    <property type="match status" value="1"/>
</dbReference>
<dbReference type="InterPro" id="IPR018257">
    <property type="entry name" value="Ribosomal_bL19_CS"/>
</dbReference>
<dbReference type="InterPro" id="IPR008991">
    <property type="entry name" value="Translation_prot_SH3-like_sf"/>
</dbReference>
<dbReference type="STRING" id="1798471.A3A21_03285"/>
<protein>
    <recommendedName>
        <fullName evidence="4">50S ribosomal protein L19</fullName>
    </recommendedName>
</protein>
<comment type="caution">
    <text evidence="5">The sequence shown here is derived from an EMBL/GenBank/DDBJ whole genome shotgun (WGS) entry which is preliminary data.</text>
</comment>
<dbReference type="GO" id="GO:0003735">
    <property type="term" value="F:structural constituent of ribosome"/>
    <property type="evidence" value="ECO:0007669"/>
    <property type="project" value="InterPro"/>
</dbReference>
<evidence type="ECO:0000256" key="3">
    <source>
        <dbReference type="ARBA" id="ARBA00023274"/>
    </source>
</evidence>
<name>A0A1F6BUF5_9BACT</name>
<dbReference type="GO" id="GO:0022625">
    <property type="term" value="C:cytosolic large ribosomal subunit"/>
    <property type="evidence" value="ECO:0007669"/>
    <property type="project" value="TreeGrafter"/>
</dbReference>
<evidence type="ECO:0000313" key="6">
    <source>
        <dbReference type="Proteomes" id="UP000176996"/>
    </source>
</evidence>
<gene>
    <name evidence="5" type="ORF">A3A21_03285</name>
</gene>
<dbReference type="InterPro" id="IPR038657">
    <property type="entry name" value="Ribosomal_bL19_sf"/>
</dbReference>
<comment type="similarity">
    <text evidence="1 4">Belongs to the bacterial ribosomal protein bL19 family.</text>
</comment>
<evidence type="ECO:0000256" key="2">
    <source>
        <dbReference type="ARBA" id="ARBA00022980"/>
    </source>
</evidence>
<evidence type="ECO:0000256" key="1">
    <source>
        <dbReference type="ARBA" id="ARBA00005781"/>
    </source>
</evidence>
<dbReference type="InterPro" id="IPR001857">
    <property type="entry name" value="Ribosomal_bL19"/>
</dbReference>
<sequence length="156" mass="17541">MNTTLKTAIKFSPVDIEERKKLDIRPGDTVRVSLKIVEKGKTRLQDYEGMVIARKHGTEAGATITVRKVASGVGMEKILPLYSPIIAKIEILRRSKTRRAKLYFIREKAVKEVKKKMKQLRGYAGYTHEDAPDIPFAEADVETTEAVEAVTIPETN</sequence>
<dbReference type="PRINTS" id="PR00061">
    <property type="entry name" value="RIBOSOMALL19"/>
</dbReference>
<dbReference type="PANTHER" id="PTHR15680">
    <property type="entry name" value="RIBOSOMAL PROTEIN L19"/>
    <property type="match status" value="1"/>
</dbReference>
<evidence type="ECO:0000313" key="5">
    <source>
        <dbReference type="EMBL" id="OGG40412.1"/>
    </source>
</evidence>
<dbReference type="Gene3D" id="2.30.30.790">
    <property type="match status" value="1"/>
</dbReference>
<dbReference type="AlphaFoldDB" id="A0A1F6BUF5"/>
<keyword evidence="2 5" id="KW-0689">Ribosomal protein</keyword>
<evidence type="ECO:0000256" key="4">
    <source>
        <dbReference type="RuleBase" id="RU000559"/>
    </source>
</evidence>
<dbReference type="Proteomes" id="UP000176996">
    <property type="component" value="Unassembled WGS sequence"/>
</dbReference>
<dbReference type="GO" id="GO:0006412">
    <property type="term" value="P:translation"/>
    <property type="evidence" value="ECO:0007669"/>
    <property type="project" value="InterPro"/>
</dbReference>